<dbReference type="EC" id="2.7.4.3" evidence="5 7"/>
<dbReference type="PRINTS" id="PR00094">
    <property type="entry name" value="ADENYLTKNASE"/>
</dbReference>
<dbReference type="HAMAP" id="MF_00235">
    <property type="entry name" value="Adenylate_kinase_Adk"/>
    <property type="match status" value="1"/>
</dbReference>
<dbReference type="EMBL" id="JBHSIU010000047">
    <property type="protein sequence ID" value="MFC5003262.1"/>
    <property type="molecule type" value="Genomic_DNA"/>
</dbReference>
<comment type="subunit">
    <text evidence="5 7">Monomer.</text>
</comment>
<comment type="caution">
    <text evidence="5">Lacks conserved residue(s) required for the propagation of feature annotation.</text>
</comment>
<dbReference type="SUPFAM" id="SSF57774">
    <property type="entry name" value="Microbial and mitochondrial ADK, insert 'zinc finger' domain"/>
    <property type="match status" value="1"/>
</dbReference>
<comment type="domain">
    <text evidence="5">Consists of three domains, a large central CORE domain and two small peripheral domains, NMPbind and LID, which undergo movements during catalysis. The LID domain closes over the site of phosphoryl transfer upon ATP binding. Assembling and dissambling the active center during each catalytic cycle provides an effective means to prevent ATP hydrolysis. Some bacteria have evolved a zinc-coordinating structure that stabilizes the LID domain.</text>
</comment>
<reference evidence="10" key="1">
    <citation type="journal article" date="2019" name="Int. J. Syst. Evol. Microbiol.">
        <title>The Global Catalogue of Microorganisms (GCM) 10K type strain sequencing project: providing services to taxonomists for standard genome sequencing and annotation.</title>
        <authorList>
            <consortium name="The Broad Institute Genomics Platform"/>
            <consortium name="The Broad Institute Genome Sequencing Center for Infectious Disease"/>
            <person name="Wu L."/>
            <person name="Ma J."/>
        </authorList>
    </citation>
    <scope>NUCLEOTIDE SEQUENCE [LARGE SCALE GENOMIC DNA]</scope>
    <source>
        <strain evidence="10">CGMCC 4.7152</strain>
    </source>
</reference>
<feature type="binding site" evidence="5">
    <location>
        <position position="146"/>
    </location>
    <ligand>
        <name>Zn(2+)</name>
        <dbReference type="ChEBI" id="CHEBI:29105"/>
        <note>structural</note>
    </ligand>
</feature>
<evidence type="ECO:0000313" key="9">
    <source>
        <dbReference type="EMBL" id="MFC5003262.1"/>
    </source>
</evidence>
<comment type="similarity">
    <text evidence="5 6">Belongs to the adenylate kinase family.</text>
</comment>
<evidence type="ECO:0000259" key="8">
    <source>
        <dbReference type="Pfam" id="PF05191"/>
    </source>
</evidence>
<gene>
    <name evidence="5" type="primary">adk</name>
    <name evidence="9" type="ORF">ACFPIJ_36200</name>
</gene>
<feature type="binding site" evidence="5">
    <location>
        <position position="126"/>
    </location>
    <ligand>
        <name>Zn(2+)</name>
        <dbReference type="ChEBI" id="CHEBI:29105"/>
        <note>structural</note>
    </ligand>
</feature>
<proteinExistence type="inferred from homology"/>
<comment type="subcellular location">
    <subcellularLocation>
        <location evidence="5 7">Cytoplasm</location>
    </subcellularLocation>
</comment>
<dbReference type="SUPFAM" id="SSF52540">
    <property type="entry name" value="P-loop containing nucleoside triphosphate hydrolases"/>
    <property type="match status" value="1"/>
</dbReference>
<keyword evidence="5" id="KW-0862">Zinc</keyword>
<dbReference type="InterPro" id="IPR000850">
    <property type="entry name" value="Adenylat/UMP-CMP_kin"/>
</dbReference>
<dbReference type="InterPro" id="IPR027417">
    <property type="entry name" value="P-loop_NTPase"/>
</dbReference>
<evidence type="ECO:0000256" key="6">
    <source>
        <dbReference type="RuleBase" id="RU003330"/>
    </source>
</evidence>
<dbReference type="InterPro" id="IPR007862">
    <property type="entry name" value="Adenylate_kinase_lid-dom"/>
</dbReference>
<feature type="binding site" evidence="5">
    <location>
        <position position="192"/>
    </location>
    <ligand>
        <name>ATP</name>
        <dbReference type="ChEBI" id="CHEBI:30616"/>
    </ligand>
</feature>
<keyword evidence="2 5" id="KW-0545">Nucleotide biosynthesis</keyword>
<sequence length="203" mass="22277">MRRLVVLGPPASDRMTVAELIAGRLGVPVVSLATVVQAEVRAQSPASVEFLRFMHAGELAPDELLLPMLLNHLDDNGFVLHGFPHSRTQAAVLTTSGPPLDRVVDLVLPDREITRRLTGRRVCRGCGRAWHAEFDPPPEPGRCGRCGGEVFQRDDDSPRMVAVKLSSHRDRFAPVLEYYKQQGLLVNVDATLPLEQIAEAATC</sequence>
<keyword evidence="5 7" id="KW-0067">ATP-binding</keyword>
<keyword evidence="5" id="KW-0479">Metal-binding</keyword>
<evidence type="ECO:0000256" key="5">
    <source>
        <dbReference type="HAMAP-Rule" id="MF_00235"/>
    </source>
</evidence>
<name>A0ABV9W4S8_9ACTN</name>
<dbReference type="PANTHER" id="PTHR23359">
    <property type="entry name" value="NUCLEOTIDE KINASE"/>
    <property type="match status" value="1"/>
</dbReference>
<dbReference type="InterPro" id="IPR036193">
    <property type="entry name" value="ADK_active_lid_dom_sf"/>
</dbReference>
<keyword evidence="10" id="KW-1185">Reference proteome</keyword>
<evidence type="ECO:0000256" key="4">
    <source>
        <dbReference type="ARBA" id="ARBA00022777"/>
    </source>
</evidence>
<evidence type="ECO:0000256" key="1">
    <source>
        <dbReference type="ARBA" id="ARBA00022679"/>
    </source>
</evidence>
<comment type="caution">
    <text evidence="9">The sequence shown here is derived from an EMBL/GenBank/DDBJ whole genome shotgun (WGS) entry which is preliminary data.</text>
</comment>
<comment type="pathway">
    <text evidence="5">Purine metabolism; AMP biosynthesis via salvage pathway; AMP from ADP: step 1/1.</text>
</comment>
<keyword evidence="3 5" id="KW-0547">Nucleotide-binding</keyword>
<dbReference type="Pfam" id="PF00406">
    <property type="entry name" value="ADK"/>
    <property type="match status" value="1"/>
</dbReference>
<dbReference type="CDD" id="cd01428">
    <property type="entry name" value="ADK"/>
    <property type="match status" value="1"/>
</dbReference>
<feature type="binding site" evidence="5">
    <location>
        <position position="153"/>
    </location>
    <ligand>
        <name>AMP</name>
        <dbReference type="ChEBI" id="CHEBI:456215"/>
    </ligand>
</feature>
<feature type="binding site" evidence="5">
    <location>
        <position position="143"/>
    </location>
    <ligand>
        <name>Zn(2+)</name>
        <dbReference type="ChEBI" id="CHEBI:29105"/>
        <note>structural</note>
    </ligand>
</feature>
<evidence type="ECO:0000256" key="3">
    <source>
        <dbReference type="ARBA" id="ARBA00022741"/>
    </source>
</evidence>
<feature type="domain" description="Adenylate kinase active site lid" evidence="8">
    <location>
        <begin position="120"/>
        <end position="155"/>
    </location>
</feature>
<keyword evidence="4 5" id="KW-0418">Kinase</keyword>
<keyword evidence="5" id="KW-0963">Cytoplasm</keyword>
<feature type="binding site" evidence="5">
    <location>
        <position position="34"/>
    </location>
    <ligand>
        <name>AMP</name>
        <dbReference type="ChEBI" id="CHEBI:456215"/>
    </ligand>
</feature>
<organism evidence="9 10">
    <name type="scientific">Dactylosporangium cerinum</name>
    <dbReference type="NCBI Taxonomy" id="1434730"/>
    <lineage>
        <taxon>Bacteria</taxon>
        <taxon>Bacillati</taxon>
        <taxon>Actinomycetota</taxon>
        <taxon>Actinomycetes</taxon>
        <taxon>Micromonosporales</taxon>
        <taxon>Micromonosporaceae</taxon>
        <taxon>Dactylosporangium</taxon>
    </lineage>
</organism>
<feature type="region of interest" description="LID" evidence="5">
    <location>
        <begin position="119"/>
        <end position="156"/>
    </location>
</feature>
<dbReference type="Gene3D" id="3.40.50.300">
    <property type="entry name" value="P-loop containing nucleotide triphosphate hydrolases"/>
    <property type="match status" value="1"/>
</dbReference>
<feature type="binding site" evidence="5">
    <location>
        <position position="89"/>
    </location>
    <ligand>
        <name>AMP</name>
        <dbReference type="ChEBI" id="CHEBI:456215"/>
    </ligand>
</feature>
<feature type="binding site" evidence="5">
    <location>
        <position position="123"/>
    </location>
    <ligand>
        <name>Zn(2+)</name>
        <dbReference type="ChEBI" id="CHEBI:29105"/>
        <note>structural</note>
    </ligand>
</feature>
<evidence type="ECO:0000256" key="7">
    <source>
        <dbReference type="RuleBase" id="RU003331"/>
    </source>
</evidence>
<evidence type="ECO:0000256" key="2">
    <source>
        <dbReference type="ARBA" id="ARBA00022727"/>
    </source>
</evidence>
<comment type="catalytic activity">
    <reaction evidence="5 7">
        <text>AMP + ATP = 2 ADP</text>
        <dbReference type="Rhea" id="RHEA:12973"/>
        <dbReference type="ChEBI" id="CHEBI:30616"/>
        <dbReference type="ChEBI" id="CHEBI:456215"/>
        <dbReference type="ChEBI" id="CHEBI:456216"/>
        <dbReference type="EC" id="2.7.4.3"/>
    </reaction>
</comment>
<dbReference type="GO" id="GO:0016301">
    <property type="term" value="F:kinase activity"/>
    <property type="evidence" value="ECO:0007669"/>
    <property type="project" value="UniProtKB-KW"/>
</dbReference>
<keyword evidence="1 5" id="KW-0808">Transferase</keyword>
<evidence type="ECO:0000313" key="10">
    <source>
        <dbReference type="Proteomes" id="UP001595912"/>
    </source>
</evidence>
<accession>A0ABV9W4S8</accession>
<protein>
    <recommendedName>
        <fullName evidence="5 7">Adenylate kinase</fullName>
        <shortName evidence="5">AK</shortName>
        <ecNumber evidence="5 7">2.7.4.3</ecNumber>
    </recommendedName>
    <alternativeName>
        <fullName evidence="5">ATP-AMP transphosphorylase</fullName>
    </alternativeName>
    <alternativeName>
        <fullName evidence="5">ATP:AMP phosphotransferase</fullName>
    </alternativeName>
    <alternativeName>
        <fullName evidence="5">Adenylate monophosphate kinase</fullName>
    </alternativeName>
</protein>
<dbReference type="Proteomes" id="UP001595912">
    <property type="component" value="Unassembled WGS sequence"/>
</dbReference>
<comment type="function">
    <text evidence="5">Catalyzes the reversible transfer of the terminal phosphate group between ATP and AMP. Plays an important role in cellular energy homeostasis and in adenine nucleotide metabolism.</text>
</comment>
<feature type="binding site" evidence="5">
    <location>
        <position position="120"/>
    </location>
    <ligand>
        <name>ATP</name>
        <dbReference type="ChEBI" id="CHEBI:30616"/>
    </ligand>
</feature>
<dbReference type="Pfam" id="PF05191">
    <property type="entry name" value="ADK_lid"/>
    <property type="match status" value="1"/>
</dbReference>
<dbReference type="RefSeq" id="WP_380122137.1">
    <property type="nucleotide sequence ID" value="NZ_JBHSIU010000047.1"/>
</dbReference>